<comment type="catalytic activity">
    <reaction evidence="5">
        <text>L-methionyl-tRNA(fMet) + (6R)-10-formyltetrahydrofolate = N-formyl-L-methionyl-tRNA(fMet) + (6S)-5,6,7,8-tetrahydrofolate + H(+)</text>
        <dbReference type="Rhea" id="RHEA:24380"/>
        <dbReference type="Rhea" id="RHEA-COMP:9952"/>
        <dbReference type="Rhea" id="RHEA-COMP:9953"/>
        <dbReference type="ChEBI" id="CHEBI:15378"/>
        <dbReference type="ChEBI" id="CHEBI:57453"/>
        <dbReference type="ChEBI" id="CHEBI:78530"/>
        <dbReference type="ChEBI" id="CHEBI:78844"/>
        <dbReference type="ChEBI" id="CHEBI:195366"/>
        <dbReference type="EC" id="2.1.2.9"/>
    </reaction>
</comment>
<gene>
    <name evidence="5" type="primary">fmt</name>
    <name evidence="8" type="ORF">A2941_02675</name>
</gene>
<dbReference type="SUPFAM" id="SSF50486">
    <property type="entry name" value="FMT C-terminal domain-like"/>
    <property type="match status" value="1"/>
</dbReference>
<feature type="domain" description="Formyl transferase C-terminal" evidence="7">
    <location>
        <begin position="206"/>
        <end position="252"/>
    </location>
</feature>
<dbReference type="Pfam" id="PF00551">
    <property type="entry name" value="Formyl_trans_N"/>
    <property type="match status" value="1"/>
</dbReference>
<dbReference type="InterPro" id="IPR011034">
    <property type="entry name" value="Formyl_transferase-like_C_sf"/>
</dbReference>
<evidence type="ECO:0000256" key="3">
    <source>
        <dbReference type="ARBA" id="ARBA00022679"/>
    </source>
</evidence>
<accession>A0A1F8GQT4</accession>
<protein>
    <recommendedName>
        <fullName evidence="2 5">Methionyl-tRNA formyltransferase</fullName>
        <ecNumber evidence="2 5">2.1.2.9</ecNumber>
    </recommendedName>
</protein>
<dbReference type="InterPro" id="IPR044135">
    <property type="entry name" value="Met-tRNA-FMT_C"/>
</dbReference>
<comment type="caution">
    <text evidence="8">The sequence shown here is derived from an EMBL/GenBank/DDBJ whole genome shotgun (WGS) entry which is preliminary data.</text>
</comment>
<dbReference type="CDD" id="cd08646">
    <property type="entry name" value="FMT_core_Met-tRNA-FMT_N"/>
    <property type="match status" value="1"/>
</dbReference>
<dbReference type="HAMAP" id="MF_00182">
    <property type="entry name" value="Formyl_trans"/>
    <property type="match status" value="1"/>
</dbReference>
<dbReference type="EMBL" id="MGKO01000007">
    <property type="protein sequence ID" value="OGN27754.1"/>
    <property type="molecule type" value="Genomic_DNA"/>
</dbReference>
<dbReference type="InterPro" id="IPR041711">
    <property type="entry name" value="Met-tRNA-FMT_N"/>
</dbReference>
<keyword evidence="4 5" id="KW-0648">Protein biosynthesis</keyword>
<dbReference type="EC" id="2.1.2.9" evidence="2 5"/>
<evidence type="ECO:0000259" key="7">
    <source>
        <dbReference type="Pfam" id="PF02911"/>
    </source>
</evidence>
<reference evidence="8 9" key="1">
    <citation type="journal article" date="2016" name="Nat. Commun.">
        <title>Thousands of microbial genomes shed light on interconnected biogeochemical processes in an aquifer system.</title>
        <authorList>
            <person name="Anantharaman K."/>
            <person name="Brown C.T."/>
            <person name="Hug L.A."/>
            <person name="Sharon I."/>
            <person name="Castelle C.J."/>
            <person name="Probst A.J."/>
            <person name="Thomas B.C."/>
            <person name="Singh A."/>
            <person name="Wilkins M.J."/>
            <person name="Karaoz U."/>
            <person name="Brodie E.L."/>
            <person name="Williams K.H."/>
            <person name="Hubbard S.S."/>
            <person name="Banfield J.F."/>
        </authorList>
    </citation>
    <scope>NUCLEOTIDE SEQUENCE [LARGE SCALE GENOMIC DNA]</scope>
</reference>
<dbReference type="SUPFAM" id="SSF53328">
    <property type="entry name" value="Formyltransferase"/>
    <property type="match status" value="1"/>
</dbReference>
<dbReference type="PANTHER" id="PTHR11138">
    <property type="entry name" value="METHIONYL-TRNA FORMYLTRANSFERASE"/>
    <property type="match status" value="1"/>
</dbReference>
<organism evidence="8 9">
    <name type="scientific">Candidatus Yanofskybacteria bacterium RIFCSPLOWO2_01_FULL_49_17</name>
    <dbReference type="NCBI Taxonomy" id="1802700"/>
    <lineage>
        <taxon>Bacteria</taxon>
        <taxon>Candidatus Yanofskyibacteriota</taxon>
    </lineage>
</organism>
<dbReference type="InterPro" id="IPR005793">
    <property type="entry name" value="Formyl_trans_C"/>
</dbReference>
<dbReference type="InterPro" id="IPR002376">
    <property type="entry name" value="Formyl_transf_N"/>
</dbReference>
<dbReference type="GO" id="GO:0005829">
    <property type="term" value="C:cytosol"/>
    <property type="evidence" value="ECO:0007669"/>
    <property type="project" value="TreeGrafter"/>
</dbReference>
<dbReference type="InterPro" id="IPR005794">
    <property type="entry name" value="Fmt"/>
</dbReference>
<dbReference type="Pfam" id="PF02911">
    <property type="entry name" value="Formyl_trans_C"/>
    <property type="match status" value="1"/>
</dbReference>
<evidence type="ECO:0000256" key="2">
    <source>
        <dbReference type="ARBA" id="ARBA00012261"/>
    </source>
</evidence>
<dbReference type="InterPro" id="IPR036477">
    <property type="entry name" value="Formyl_transf_N_sf"/>
</dbReference>
<dbReference type="NCBIfam" id="TIGR00460">
    <property type="entry name" value="fmt"/>
    <property type="match status" value="1"/>
</dbReference>
<dbReference type="Proteomes" id="UP000178444">
    <property type="component" value="Unassembled WGS sequence"/>
</dbReference>
<dbReference type="AlphaFoldDB" id="A0A1F8GQT4"/>
<dbReference type="PANTHER" id="PTHR11138:SF5">
    <property type="entry name" value="METHIONYL-TRNA FORMYLTRANSFERASE, MITOCHONDRIAL"/>
    <property type="match status" value="1"/>
</dbReference>
<evidence type="ECO:0000256" key="5">
    <source>
        <dbReference type="HAMAP-Rule" id="MF_00182"/>
    </source>
</evidence>
<evidence type="ECO:0000313" key="8">
    <source>
        <dbReference type="EMBL" id="OGN27754.1"/>
    </source>
</evidence>
<comment type="similarity">
    <text evidence="1 5">Belongs to the Fmt family.</text>
</comment>
<name>A0A1F8GQT4_9BACT</name>
<feature type="domain" description="Formyl transferase N-terminal" evidence="6">
    <location>
        <begin position="1"/>
        <end position="181"/>
    </location>
</feature>
<comment type="function">
    <text evidence="5">Attaches a formyl group to the free amino group of methionyl-tRNA(fMet). The formyl group appears to play a dual role in the initiator identity of N-formylmethionyl-tRNA by promoting its recognition by IF2 and preventing the misappropriation of this tRNA by the elongation apparatus.</text>
</comment>
<dbReference type="CDD" id="cd08704">
    <property type="entry name" value="Met_tRNA_FMT_C"/>
    <property type="match status" value="1"/>
</dbReference>
<evidence type="ECO:0000256" key="1">
    <source>
        <dbReference type="ARBA" id="ARBA00010699"/>
    </source>
</evidence>
<evidence type="ECO:0000256" key="4">
    <source>
        <dbReference type="ARBA" id="ARBA00022917"/>
    </source>
</evidence>
<proteinExistence type="inferred from homology"/>
<feature type="binding site" evidence="5">
    <location>
        <begin position="110"/>
        <end position="113"/>
    </location>
    <ligand>
        <name>(6S)-5,6,7,8-tetrahydrofolate</name>
        <dbReference type="ChEBI" id="CHEBI:57453"/>
    </ligand>
</feature>
<keyword evidence="3 5" id="KW-0808">Transferase</keyword>
<dbReference type="GO" id="GO:0004479">
    <property type="term" value="F:methionyl-tRNA formyltransferase activity"/>
    <property type="evidence" value="ECO:0007669"/>
    <property type="project" value="UniProtKB-UniRule"/>
</dbReference>
<evidence type="ECO:0000313" key="9">
    <source>
        <dbReference type="Proteomes" id="UP000178444"/>
    </source>
</evidence>
<evidence type="ECO:0000259" key="6">
    <source>
        <dbReference type="Pfam" id="PF00551"/>
    </source>
</evidence>
<sequence length="286" mass="31859">MKLIFFGTSSFAVPALKALREAGHEICAVVTQPDQPVGRKQVVTAPPIKVAAQELELKILQPESLKSDESILKFLRISECSLCVVAAYGKLIPKSLLEIPKYGFINIHPSLLPKYRGPSPIQTTILNGDEVMGVTIMKLDAGMDTGPMLAQIKFHPAPDETFTEIHDKLAGLGAELLIETIPEYIAGRITPRTQDNTQATTTKIFKREDGRIDWSRPARDIYNQIRALNPEPGTWTTWRDKVLNIKLAGLENNELKIKTLQPEGKKETSFKDFLNGYSDFKISDCK</sequence>
<dbReference type="Gene3D" id="3.40.50.12230">
    <property type="match status" value="1"/>
</dbReference>